<evidence type="ECO:0000259" key="1">
    <source>
        <dbReference type="Pfam" id="PF01937"/>
    </source>
</evidence>
<feature type="domain" description="Damage-control phosphatase ARMT1-like metal-binding" evidence="1">
    <location>
        <begin position="5"/>
        <end position="280"/>
    </location>
</feature>
<gene>
    <name evidence="2" type="ORF">C7383_108133</name>
</gene>
<dbReference type="InterPro" id="IPR036075">
    <property type="entry name" value="ARMT-1-like_metal-bd_sf"/>
</dbReference>
<protein>
    <recommendedName>
        <fullName evidence="1">Damage-control phosphatase ARMT1-like metal-binding domain-containing protein</fullName>
    </recommendedName>
</protein>
<comment type="caution">
    <text evidence="2">The sequence shown here is derived from an EMBL/GenBank/DDBJ whole genome shotgun (WGS) entry which is preliminary data.</text>
</comment>
<dbReference type="Gene3D" id="1.10.285.20">
    <property type="entry name" value="Uncharacterised protein PF01937, DUF89, domain 2"/>
    <property type="match status" value="1"/>
</dbReference>
<organism evidence="2 3">
    <name type="scientific">Murimonas intestini</name>
    <dbReference type="NCBI Taxonomy" id="1337051"/>
    <lineage>
        <taxon>Bacteria</taxon>
        <taxon>Bacillati</taxon>
        <taxon>Bacillota</taxon>
        <taxon>Clostridia</taxon>
        <taxon>Lachnospirales</taxon>
        <taxon>Lachnospiraceae</taxon>
        <taxon>Murimonas</taxon>
    </lineage>
</organism>
<dbReference type="Gene3D" id="3.40.50.10880">
    <property type="entry name" value="Uncharacterised protein PF01937, DUF89, domain 3"/>
    <property type="match status" value="1"/>
</dbReference>
<evidence type="ECO:0000313" key="2">
    <source>
        <dbReference type="EMBL" id="PWJ74703.1"/>
    </source>
</evidence>
<dbReference type="AlphaFoldDB" id="A0AB73T2K5"/>
<evidence type="ECO:0000313" key="3">
    <source>
        <dbReference type="Proteomes" id="UP000245412"/>
    </source>
</evidence>
<accession>A0AB73T2K5</accession>
<proteinExistence type="predicted"/>
<dbReference type="Proteomes" id="UP000245412">
    <property type="component" value="Unassembled WGS sequence"/>
</dbReference>
<dbReference type="SUPFAM" id="SSF111321">
    <property type="entry name" value="AF1104-like"/>
    <property type="match status" value="1"/>
</dbReference>
<dbReference type="InterPro" id="IPR014444">
    <property type="entry name" value="PH1575-like"/>
</dbReference>
<reference evidence="2 3" key="1">
    <citation type="submission" date="2018-05" db="EMBL/GenBank/DDBJ databases">
        <authorList>
            <person name="Goeker M."/>
            <person name="Huntemann M."/>
            <person name="Clum A."/>
            <person name="Pillay M."/>
            <person name="Palaniappan K."/>
            <person name="Varghese N."/>
            <person name="Mikhailova N."/>
            <person name="Stamatis D."/>
            <person name="Reddy T."/>
            <person name="Daum C."/>
            <person name="Shapiro N."/>
            <person name="Ivanova N."/>
            <person name="Kyrpides N."/>
            <person name="Woyke T."/>
        </authorList>
    </citation>
    <scope>NUCLEOTIDE SEQUENCE [LARGE SCALE GENOMIC DNA]</scope>
    <source>
        <strain evidence="2 3">DSM 26524</strain>
    </source>
</reference>
<dbReference type="PIRSF" id="PIRSF006593">
    <property type="entry name" value="UCP006593"/>
    <property type="match status" value="1"/>
</dbReference>
<name>A0AB73T2K5_9FIRM</name>
<dbReference type="InterPro" id="IPR002791">
    <property type="entry name" value="ARMT1-like_metal-bd"/>
</dbReference>
<dbReference type="EMBL" id="QGGY01000008">
    <property type="protein sequence ID" value="PWJ74703.1"/>
    <property type="molecule type" value="Genomic_DNA"/>
</dbReference>
<keyword evidence="3" id="KW-1185">Reference proteome</keyword>
<dbReference type="Pfam" id="PF01937">
    <property type="entry name" value="ARMT1-like_dom"/>
    <property type="match status" value="1"/>
</dbReference>
<dbReference type="RefSeq" id="WP_109627397.1">
    <property type="nucleotide sequence ID" value="NZ_CABJAT010000003.1"/>
</dbReference>
<sequence>MKMKDGCLPCVVNQVIKVADITDAKEREKLYRHAFAYLSTMDFEKTIPENMGEIFDMLKKHIGNEDPYKEIRRFYNELLLGVSGQFEERINRAEDQFMQAMKYAVLGNIIDFGPMHDITMDDVMSLFDASDGLEFKISQAAGLREDISKASSLLYLGDNCGEICLDKLFIKYIKKQNPEIKIYFGVRGKPVLNDSIEEDAYFVGMDEYARIISNGDSSVGTVLERTSGEFNRIFGEADVILAKGQANYECLSEYREKKIYFLLMAKCRAIAEDIGVEEKALICMSNMSAG</sequence>